<dbReference type="AlphaFoldDB" id="A0A9I9ECA6"/>
<keyword evidence="1" id="KW-0732">Signal</keyword>
<evidence type="ECO:0000256" key="1">
    <source>
        <dbReference type="SAM" id="SignalP"/>
    </source>
</evidence>
<dbReference type="Gramene" id="MELO3C031779.2.1">
    <property type="protein sequence ID" value="MELO3C031779.2.1"/>
    <property type="gene ID" value="MELO3C031779.2"/>
</dbReference>
<feature type="signal peptide" evidence="1">
    <location>
        <begin position="1"/>
        <end position="28"/>
    </location>
</feature>
<protein>
    <recommendedName>
        <fullName evidence="3">Secreted protein</fullName>
    </recommendedName>
</protein>
<name>A0A9I9ECA6_CUCME</name>
<evidence type="ECO:0008006" key="3">
    <source>
        <dbReference type="Google" id="ProtNLM"/>
    </source>
</evidence>
<dbReference type="EnsemblPlants" id="MELO3C031779.2.1">
    <property type="protein sequence ID" value="MELO3C031779.2.1"/>
    <property type="gene ID" value="MELO3C031779.2"/>
</dbReference>
<feature type="chain" id="PRO_5039948701" description="Secreted protein" evidence="1">
    <location>
        <begin position="29"/>
        <end position="97"/>
    </location>
</feature>
<reference evidence="2" key="1">
    <citation type="submission" date="2023-03" db="UniProtKB">
        <authorList>
            <consortium name="EnsemblPlants"/>
        </authorList>
    </citation>
    <scope>IDENTIFICATION</scope>
</reference>
<sequence>MVFSITAFIAKVVVIFALLLHVSFNVSAMNVVETNRAARIAIKICEGQWSVQPTTQMIFWEGSLYWSHTKMKRSNIVRSGVGRLVTGKKTPRREKRI</sequence>
<organism evidence="2">
    <name type="scientific">Cucumis melo</name>
    <name type="common">Muskmelon</name>
    <dbReference type="NCBI Taxonomy" id="3656"/>
    <lineage>
        <taxon>Eukaryota</taxon>
        <taxon>Viridiplantae</taxon>
        <taxon>Streptophyta</taxon>
        <taxon>Embryophyta</taxon>
        <taxon>Tracheophyta</taxon>
        <taxon>Spermatophyta</taxon>
        <taxon>Magnoliopsida</taxon>
        <taxon>eudicotyledons</taxon>
        <taxon>Gunneridae</taxon>
        <taxon>Pentapetalae</taxon>
        <taxon>rosids</taxon>
        <taxon>fabids</taxon>
        <taxon>Cucurbitales</taxon>
        <taxon>Cucurbitaceae</taxon>
        <taxon>Benincaseae</taxon>
        <taxon>Cucumis</taxon>
    </lineage>
</organism>
<proteinExistence type="predicted"/>
<evidence type="ECO:0000313" key="2">
    <source>
        <dbReference type="EnsemblPlants" id="MELO3C031779.2.1"/>
    </source>
</evidence>
<accession>A0A9I9ECA6</accession>